<evidence type="ECO:0000313" key="4">
    <source>
        <dbReference type="EMBL" id="WOL01346.1"/>
    </source>
</evidence>
<protein>
    <submittedName>
        <fullName evidence="4">Uncharacterized protein</fullName>
    </submittedName>
</protein>
<feature type="signal peptide" evidence="3">
    <location>
        <begin position="1"/>
        <end position="26"/>
    </location>
</feature>
<evidence type="ECO:0000256" key="3">
    <source>
        <dbReference type="SAM" id="SignalP"/>
    </source>
</evidence>
<evidence type="ECO:0000256" key="2">
    <source>
        <dbReference type="SAM" id="Phobius"/>
    </source>
</evidence>
<feature type="chain" id="PRO_5042817495" evidence="3">
    <location>
        <begin position="27"/>
        <end position="284"/>
    </location>
</feature>
<keyword evidence="2" id="KW-0812">Transmembrane</keyword>
<organism evidence="4 5">
    <name type="scientific">Canna indica</name>
    <name type="common">Indian-shot</name>
    <dbReference type="NCBI Taxonomy" id="4628"/>
    <lineage>
        <taxon>Eukaryota</taxon>
        <taxon>Viridiplantae</taxon>
        <taxon>Streptophyta</taxon>
        <taxon>Embryophyta</taxon>
        <taxon>Tracheophyta</taxon>
        <taxon>Spermatophyta</taxon>
        <taxon>Magnoliopsida</taxon>
        <taxon>Liliopsida</taxon>
        <taxon>Zingiberales</taxon>
        <taxon>Cannaceae</taxon>
        <taxon>Canna</taxon>
    </lineage>
</organism>
<dbReference type="Proteomes" id="UP001327560">
    <property type="component" value="Chromosome 3"/>
</dbReference>
<sequence length="284" mass="32376">MYRFEIFALVLLQIVLPADDPDAADGSPEDQVVVVIDPPPPSKIPQSERRRCAERDRPPPPPPPPHPSKPYQLRTKLQGTRNGDDDPDEVYSPITSSCLTEVESRKSYSCQHHEEDDYSLPNRISEQLSRRQLTKRKVPSVKVYQLEKRKKKTKPDRDELLRIRKDVIERAMKASSYTIPTSAGALLFIFTYYGNQPESKQIFLLKISPIIWLGSLVTGLVIPLLNVLSDNVTISLRLFKSLEWTTYALLILALFLVCIHFMEIYLLFVVALVLFVPAIAYCIV</sequence>
<gene>
    <name evidence="4" type="ORF">Cni_G10062</name>
</gene>
<feature type="transmembrane region" description="Helical" evidence="2">
    <location>
        <begin position="177"/>
        <end position="195"/>
    </location>
</feature>
<keyword evidence="5" id="KW-1185">Reference proteome</keyword>
<proteinExistence type="predicted"/>
<dbReference type="EMBL" id="CP136892">
    <property type="protein sequence ID" value="WOL01346.1"/>
    <property type="molecule type" value="Genomic_DNA"/>
</dbReference>
<name>A0AAQ3K989_9LILI</name>
<accession>A0AAQ3K989</accession>
<dbReference type="AlphaFoldDB" id="A0AAQ3K989"/>
<feature type="region of interest" description="Disordered" evidence="1">
    <location>
        <begin position="22"/>
        <end position="96"/>
    </location>
</feature>
<feature type="transmembrane region" description="Helical" evidence="2">
    <location>
        <begin position="207"/>
        <end position="228"/>
    </location>
</feature>
<evidence type="ECO:0000256" key="1">
    <source>
        <dbReference type="SAM" id="MobiDB-lite"/>
    </source>
</evidence>
<feature type="compositionally biased region" description="Basic and acidic residues" evidence="1">
    <location>
        <begin position="46"/>
        <end position="58"/>
    </location>
</feature>
<keyword evidence="3" id="KW-0732">Signal</keyword>
<feature type="compositionally biased region" description="Pro residues" evidence="1">
    <location>
        <begin position="59"/>
        <end position="68"/>
    </location>
</feature>
<reference evidence="4 5" key="1">
    <citation type="submission" date="2023-10" db="EMBL/GenBank/DDBJ databases">
        <title>Chromosome-scale genome assembly provides insights into flower coloration mechanisms of Canna indica.</title>
        <authorList>
            <person name="Li C."/>
        </authorList>
    </citation>
    <scope>NUCLEOTIDE SEQUENCE [LARGE SCALE GENOMIC DNA]</scope>
    <source>
        <tissue evidence="4">Flower</tissue>
    </source>
</reference>
<evidence type="ECO:0000313" key="5">
    <source>
        <dbReference type="Proteomes" id="UP001327560"/>
    </source>
</evidence>
<keyword evidence="2" id="KW-0472">Membrane</keyword>
<feature type="transmembrane region" description="Helical" evidence="2">
    <location>
        <begin position="248"/>
        <end position="281"/>
    </location>
</feature>
<keyword evidence="2" id="KW-1133">Transmembrane helix</keyword>